<dbReference type="RefSeq" id="WP_127789794.1">
    <property type="nucleotide sequence ID" value="NZ_SACL01000011.1"/>
</dbReference>
<organism evidence="1 2">
    <name type="scientific">Rhodovarius crocodyli</name>
    <dbReference type="NCBI Taxonomy" id="1979269"/>
    <lineage>
        <taxon>Bacteria</taxon>
        <taxon>Pseudomonadati</taxon>
        <taxon>Pseudomonadota</taxon>
        <taxon>Alphaproteobacteria</taxon>
        <taxon>Acetobacterales</taxon>
        <taxon>Roseomonadaceae</taxon>
        <taxon>Rhodovarius</taxon>
    </lineage>
</organism>
<evidence type="ECO:0000313" key="1">
    <source>
        <dbReference type="EMBL" id="RVT91377.1"/>
    </source>
</evidence>
<evidence type="ECO:0000313" key="2">
    <source>
        <dbReference type="Proteomes" id="UP000282957"/>
    </source>
</evidence>
<dbReference type="Proteomes" id="UP000282957">
    <property type="component" value="Unassembled WGS sequence"/>
</dbReference>
<comment type="caution">
    <text evidence="1">The sequence shown here is derived from an EMBL/GenBank/DDBJ whole genome shotgun (WGS) entry which is preliminary data.</text>
</comment>
<name>A0A437M111_9PROT</name>
<protein>
    <submittedName>
        <fullName evidence="1">Uncharacterized protein</fullName>
    </submittedName>
</protein>
<dbReference type="PROSITE" id="PS51257">
    <property type="entry name" value="PROKAR_LIPOPROTEIN"/>
    <property type="match status" value="1"/>
</dbReference>
<accession>A0A437M111</accession>
<dbReference type="AlphaFoldDB" id="A0A437M111"/>
<keyword evidence="2" id="KW-1185">Reference proteome</keyword>
<dbReference type="EMBL" id="SACL01000011">
    <property type="protein sequence ID" value="RVT91377.1"/>
    <property type="molecule type" value="Genomic_DNA"/>
</dbReference>
<proteinExistence type="predicted"/>
<sequence length="101" mass="11187">MRTVARLLRELVPPTAVLLAAALVLVLLLSACRPDGAADGETAFSERTRLHEEQRAAVMRRQVPTHVGGVDGVRLYRVREPESRRFIYFTSAGCMAAELPR</sequence>
<reference evidence="1 2" key="1">
    <citation type="submission" date="2019-01" db="EMBL/GenBank/DDBJ databases">
        <authorList>
            <person name="Chen W.-M."/>
        </authorList>
    </citation>
    <scope>NUCLEOTIDE SEQUENCE [LARGE SCALE GENOMIC DNA]</scope>
    <source>
        <strain evidence="1 2">CCP-6</strain>
    </source>
</reference>
<gene>
    <name evidence="1" type="ORF">EOD42_22240</name>
</gene>